<sequence>MKQNTAIIKLLGLIIFLISNSNVFAQVTVHLQQPPPYQFKVEQFWKFVLINSSDKPVNVYLIGTATESLQGKIIEATSSIITLQKGIKAVSGRELGPFTISESNSRYKNIILNTGGLPSGSYNICIEVLDAANGKQLATDCISVTVENFNRMELTSPFDGEVIGNISEEATENLKLKSINKTPPIIFSWLPPVPVPPDVRISYRLKIVEILGYQSVYSAMASNPMYYQSPRISATVLRYPIAAMRLMPGRKYAWSVEAFVDDFKIQESEIRSFEIAGSDEKLAKYSRHHYAGSINRYGDGDFNSPSGLPSGLSSYSNKSFGTSSLNLFRSAAPIDLFGSPGTVVFSGDAKFTQISSSKPAQFSQLPLSYQTFEINPRLSIYDIPFGMNVYLSSLNNSNRQSLNSVSFILDLDRLKSNIKDRISNKIQETQSSANLYLEKLKDLKALSDPAKIKDFISEKKKEIQSSADSSLDKLKEIQALSDPAKIKDLISEKIKRAQASADSSLGKLKEIEALNDPNKLAENAGQLGLISSAEKFFMNIKTFGIGRTYPDYSELTVSGVPVNGLNLEYNPGIFYFAVAAGNNSDGIDNISFKRSFVAGRIGLGEKENTHFFFTLLKMKDDLNSIQVSSSNSFLTPQENVVFGSEGKVNLFKNAIEINGEAAVSGFTSNLNDADFVSESIPGFINNLLTPKLSTSFDYAWKGKIAFNHESSATFLSLGAKRIGPGFMSLAAPNLRQDQFQIDANFDQKFADRKITLKTFFRIYNDNLINWKLSTTTTTSYGINLGFYFPNIPFVQINYSPYSQSNDNVIAAQKMKNTFNMFSLMTGYSYQFLGLYVSTMLSFNEQWQNSQVGINSTKFSNTSFMLNQSLNFEFPLTLSSTLSLSQSKILSISSNITEFDLNGSYQLSENISANLGGTISNEENLTKRVLVSLGSNIIVSKLLSVQLQGNISSYKDLSGTASSYNDAMFQLSALLHW</sequence>
<dbReference type="Proteomes" id="UP001221302">
    <property type="component" value="Unassembled WGS sequence"/>
</dbReference>
<feature type="signal peptide" evidence="1">
    <location>
        <begin position="1"/>
        <end position="25"/>
    </location>
</feature>
<evidence type="ECO:0000313" key="3">
    <source>
        <dbReference type="Proteomes" id="UP001221302"/>
    </source>
</evidence>
<dbReference type="AlphaFoldDB" id="A0AAE3P218"/>
<evidence type="ECO:0000313" key="2">
    <source>
        <dbReference type="EMBL" id="MDF1612337.1"/>
    </source>
</evidence>
<keyword evidence="3" id="KW-1185">Reference proteome</keyword>
<dbReference type="EMBL" id="JARGDL010000012">
    <property type="protein sequence ID" value="MDF1612337.1"/>
    <property type="molecule type" value="Genomic_DNA"/>
</dbReference>
<proteinExistence type="predicted"/>
<dbReference type="RefSeq" id="WP_321536107.1">
    <property type="nucleotide sequence ID" value="NZ_JARGDL010000012.1"/>
</dbReference>
<comment type="caution">
    <text evidence="2">The sequence shown here is derived from an EMBL/GenBank/DDBJ whole genome shotgun (WGS) entry which is preliminary data.</text>
</comment>
<accession>A0AAE3P218</accession>
<protein>
    <submittedName>
        <fullName evidence="2">Uncharacterized protein</fullName>
    </submittedName>
</protein>
<gene>
    <name evidence="2" type="ORF">P0M35_09255</name>
</gene>
<dbReference type="SUPFAM" id="SSF56935">
    <property type="entry name" value="Porins"/>
    <property type="match status" value="1"/>
</dbReference>
<organism evidence="2 3">
    <name type="scientific">Stygiobacter electus</name>
    <dbReference type="NCBI Taxonomy" id="3032292"/>
    <lineage>
        <taxon>Bacteria</taxon>
        <taxon>Pseudomonadati</taxon>
        <taxon>Ignavibacteriota</taxon>
        <taxon>Ignavibacteria</taxon>
        <taxon>Ignavibacteriales</taxon>
        <taxon>Melioribacteraceae</taxon>
        <taxon>Stygiobacter</taxon>
    </lineage>
</organism>
<feature type="chain" id="PRO_5042167480" evidence="1">
    <location>
        <begin position="26"/>
        <end position="976"/>
    </location>
</feature>
<keyword evidence="1" id="KW-0732">Signal</keyword>
<evidence type="ECO:0000256" key="1">
    <source>
        <dbReference type="SAM" id="SignalP"/>
    </source>
</evidence>
<name>A0AAE3P218_9BACT</name>
<reference evidence="2" key="1">
    <citation type="submission" date="2023-03" db="EMBL/GenBank/DDBJ databases">
        <title>Stygiobacter electus gen. nov., sp. nov., facultatively anaerobic thermotolerant bacterium of the class Ignavibacteria from a well of Yessentuki mineral water deposit.</title>
        <authorList>
            <person name="Podosokorskaya O.A."/>
            <person name="Elcheninov A.G."/>
            <person name="Petrova N.F."/>
            <person name="Zavarzina D.G."/>
            <person name="Kublanov I.V."/>
            <person name="Merkel A.Y."/>
        </authorList>
    </citation>
    <scope>NUCLEOTIDE SEQUENCE</scope>
    <source>
        <strain evidence="2">09-Me</strain>
    </source>
</reference>